<dbReference type="NCBIfam" id="TIGR01789">
    <property type="entry name" value="lycopene_cycl"/>
    <property type="match status" value="1"/>
</dbReference>
<dbReference type="OrthoDB" id="5793379at2"/>
<evidence type="ECO:0000313" key="2">
    <source>
        <dbReference type="EMBL" id="TFY98445.1"/>
    </source>
</evidence>
<evidence type="ECO:0000256" key="1">
    <source>
        <dbReference type="ARBA" id="ARBA00006599"/>
    </source>
</evidence>
<organism evidence="2 3">
    <name type="scientific">Ramlibacter rhizophilus</name>
    <dbReference type="NCBI Taxonomy" id="1781167"/>
    <lineage>
        <taxon>Bacteria</taxon>
        <taxon>Pseudomonadati</taxon>
        <taxon>Pseudomonadota</taxon>
        <taxon>Betaproteobacteria</taxon>
        <taxon>Burkholderiales</taxon>
        <taxon>Comamonadaceae</taxon>
        <taxon>Ramlibacter</taxon>
    </lineage>
</organism>
<dbReference type="NCBIfam" id="TIGR01790">
    <property type="entry name" value="carotene-cycl"/>
    <property type="match status" value="1"/>
</dbReference>
<dbReference type="EMBL" id="SMLL01000005">
    <property type="protein sequence ID" value="TFY98445.1"/>
    <property type="molecule type" value="Genomic_DNA"/>
</dbReference>
<comment type="caution">
    <text evidence="2">The sequence shown here is derived from an EMBL/GenBank/DDBJ whole genome shotgun (WGS) entry which is preliminary data.</text>
</comment>
<dbReference type="Proteomes" id="UP000297564">
    <property type="component" value="Unassembled WGS sequence"/>
</dbReference>
<proteinExistence type="inferred from homology"/>
<dbReference type="InterPro" id="IPR036188">
    <property type="entry name" value="FAD/NAD-bd_sf"/>
</dbReference>
<dbReference type="InterPro" id="IPR008461">
    <property type="entry name" value="CrtY"/>
</dbReference>
<protein>
    <submittedName>
        <fullName evidence="2">Lycopene cyclase</fullName>
    </submittedName>
</protein>
<evidence type="ECO:0000313" key="3">
    <source>
        <dbReference type="Proteomes" id="UP000297564"/>
    </source>
</evidence>
<comment type="similarity">
    <text evidence="1">Belongs to the lycopene cyclase family.</text>
</comment>
<reference evidence="2 3" key="1">
    <citation type="submission" date="2019-03" db="EMBL/GenBank/DDBJ databases">
        <title>Ramlibacter rhizophilus CCTCC AB2015357, whole genome shotgun sequence.</title>
        <authorList>
            <person name="Zhang X."/>
            <person name="Feng G."/>
            <person name="Zhu H."/>
        </authorList>
    </citation>
    <scope>NUCLEOTIDE SEQUENCE [LARGE SCALE GENOMIC DNA]</scope>
    <source>
        <strain evidence="2 3">CCTCC AB2015357</strain>
    </source>
</reference>
<keyword evidence="3" id="KW-1185">Reference proteome</keyword>
<dbReference type="GO" id="GO:0016705">
    <property type="term" value="F:oxidoreductase activity, acting on paired donors, with incorporation or reduction of molecular oxygen"/>
    <property type="evidence" value="ECO:0007669"/>
    <property type="project" value="InterPro"/>
</dbReference>
<dbReference type="SUPFAM" id="SSF51905">
    <property type="entry name" value="FAD/NAD(P)-binding domain"/>
    <property type="match status" value="1"/>
</dbReference>
<gene>
    <name evidence="2" type="primary">crtY</name>
    <name evidence="2" type="ORF">EZ242_12920</name>
</gene>
<dbReference type="Pfam" id="PF05834">
    <property type="entry name" value="Lycopene_cycl"/>
    <property type="match status" value="1"/>
</dbReference>
<name>A0A4Z0BGK5_9BURK</name>
<dbReference type="GO" id="GO:0016117">
    <property type="term" value="P:carotenoid biosynthetic process"/>
    <property type="evidence" value="ECO:0007669"/>
    <property type="project" value="InterPro"/>
</dbReference>
<sequence>MARLETPPDADLLLVGGGLANGLIAWRLAQLRPALRVRVLEAGCTLGGNHTWSFHDADLTRAQQRWMAPLVGWRWPGHEVRFPGLRRRLGGGYASIASEHFHRVLTQALGDSVRPRAQVVELTPTSVRLASGELLRARGVIDARGLPPTHHLRLGFQKFLGQVLTLARPHGLPVPRLMDATVDQHDGFRFIYCLPLDPCTVLVEDTCYADGETLDAAQLRRRVADYAAAQGWQVDTVRREEQGVLPIALDGDMQALWREAAGVPRAGLAAALFHPTTGYSLPEAVRLAEVVAALPDLAAPALFEALRAHALQRWRSQGFYRLLGRMLFQAARPQDRWRVMQRFYGLPEGLIERFYAGRSTPADRLRVLVGKPPVPLAAAWRAAWGQAGAQDDARREVPT</sequence>
<dbReference type="RefSeq" id="WP_135285596.1">
    <property type="nucleotide sequence ID" value="NZ_SMLL01000005.1"/>
</dbReference>
<dbReference type="AlphaFoldDB" id="A0A4Z0BGK5"/>
<dbReference type="GO" id="GO:0045436">
    <property type="term" value="F:lycopene beta cyclase activity"/>
    <property type="evidence" value="ECO:0007669"/>
    <property type="project" value="InterPro"/>
</dbReference>
<accession>A0A4Z0BGK5</accession>
<dbReference type="InterPro" id="IPR010108">
    <property type="entry name" value="Lycopene_cyclase_b/e"/>
</dbReference>